<evidence type="ECO:0000313" key="3">
    <source>
        <dbReference type="Proteomes" id="UP000607796"/>
    </source>
</evidence>
<organism evidence="2 3">
    <name type="scientific">Salipiger mangrovisoli</name>
    <dbReference type="NCBI Taxonomy" id="2865933"/>
    <lineage>
        <taxon>Bacteria</taxon>
        <taxon>Pseudomonadati</taxon>
        <taxon>Pseudomonadota</taxon>
        <taxon>Alphaproteobacteria</taxon>
        <taxon>Rhodobacterales</taxon>
        <taxon>Roseobacteraceae</taxon>
        <taxon>Salipiger</taxon>
    </lineage>
</organism>
<gene>
    <name evidence="1" type="ORF">IQ782_10445</name>
    <name evidence="2" type="ORF">IQ782_29635</name>
</gene>
<proteinExistence type="predicted"/>
<reference evidence="2 3" key="1">
    <citation type="journal article" date="2021" name="Int. J. Syst. Evol. Microbiol.">
        <title>Salipiger mangrovisoli sp. nov., isolated from mangrove soil and the proposal for the reclassification of Paraphaeobacter pallidus as Salipiger pallidus comb. nov.</title>
        <authorList>
            <person name="Du J."/>
            <person name="Liu Y."/>
            <person name="Pei T."/>
            <person name="Deng M.R."/>
            <person name="Zhu H."/>
        </authorList>
    </citation>
    <scope>NUCLEOTIDE SEQUENCE [LARGE SCALE GENOMIC DNA]</scope>
    <source>
        <strain evidence="2 3">6D45A</strain>
    </source>
</reference>
<evidence type="ECO:0000313" key="1">
    <source>
        <dbReference type="EMBL" id="MBE9637258.1"/>
    </source>
</evidence>
<comment type="caution">
    <text evidence="2">The sequence shown here is derived from an EMBL/GenBank/DDBJ whole genome shotgun (WGS) entry which is preliminary data.</text>
</comment>
<name>A0ABR9XC07_9RHOB</name>
<sequence>RRFAARARALSEGIALTAAEMAQLDRFEAEGLAALDG</sequence>
<dbReference type="EMBL" id="JADFFK010000086">
    <property type="protein sequence ID" value="MBE9641002.1"/>
    <property type="molecule type" value="Genomic_DNA"/>
</dbReference>
<dbReference type="EMBL" id="JADFFK010000007">
    <property type="protein sequence ID" value="MBE9637258.1"/>
    <property type="molecule type" value="Genomic_DNA"/>
</dbReference>
<protein>
    <submittedName>
        <fullName evidence="2">Oxidoreductase</fullName>
    </submittedName>
</protein>
<feature type="non-terminal residue" evidence="2">
    <location>
        <position position="1"/>
    </location>
</feature>
<keyword evidence="3" id="KW-1185">Reference proteome</keyword>
<evidence type="ECO:0000313" key="2">
    <source>
        <dbReference type="EMBL" id="MBE9641002.1"/>
    </source>
</evidence>
<accession>A0ABR9XC07</accession>
<dbReference type="Proteomes" id="UP000607796">
    <property type="component" value="Unassembled WGS sequence"/>
</dbReference>